<dbReference type="PANTHER" id="PTHR47529">
    <property type="entry name" value="PEPTIDYL-PROLYL CIS-TRANS ISOMERASE D"/>
    <property type="match status" value="1"/>
</dbReference>
<reference evidence="6 7" key="1">
    <citation type="journal article" date="2010" name="Stand. Genomic Sci.">
        <title>Complete genome sequence of Coraliomargarita akajimensis type strain (04OKA010-24).</title>
        <authorList>
            <person name="Mavromatis K."/>
            <person name="Abt B."/>
            <person name="Brambilla E."/>
            <person name="Lapidus A."/>
            <person name="Copeland A."/>
            <person name="Deshpande S."/>
            <person name="Nolan M."/>
            <person name="Lucas S."/>
            <person name="Tice H."/>
            <person name="Cheng J.F."/>
            <person name="Han C."/>
            <person name="Detter J.C."/>
            <person name="Woyke T."/>
            <person name="Goodwin L."/>
            <person name="Pitluck S."/>
            <person name="Held B."/>
            <person name="Brettin T."/>
            <person name="Tapia R."/>
            <person name="Ivanova N."/>
            <person name="Mikhailova N."/>
            <person name="Pati A."/>
            <person name="Liolios K."/>
            <person name="Chen A."/>
            <person name="Palaniappan K."/>
            <person name="Land M."/>
            <person name="Hauser L."/>
            <person name="Chang Y.J."/>
            <person name="Jeffries C.D."/>
            <person name="Rohde M."/>
            <person name="Goker M."/>
            <person name="Bristow J."/>
            <person name="Eisen J.A."/>
            <person name="Markowitz V."/>
            <person name="Hugenholtz P."/>
            <person name="Klenk H.P."/>
            <person name="Kyrpides N.C."/>
        </authorList>
    </citation>
    <scope>NUCLEOTIDE SEQUENCE [LARGE SCALE GENOMIC DNA]</scope>
    <source>
        <strain evidence="7">DSM 45221 / IAM 15411 / JCM 23193 / KCTC 12865</strain>
    </source>
</reference>
<keyword evidence="5" id="KW-1133">Transmembrane helix</keyword>
<dbReference type="EMBL" id="CP001998">
    <property type="protein sequence ID" value="ADE54118.1"/>
    <property type="molecule type" value="Genomic_DNA"/>
</dbReference>
<keyword evidence="3 5" id="KW-0472">Membrane</keyword>
<comment type="subcellular location">
    <subcellularLocation>
        <location evidence="1">Cell membrane</location>
    </subcellularLocation>
</comment>
<evidence type="ECO:0000256" key="2">
    <source>
        <dbReference type="ARBA" id="ARBA00022475"/>
    </source>
</evidence>
<keyword evidence="2" id="KW-1003">Cell membrane</keyword>
<evidence type="ECO:0000256" key="1">
    <source>
        <dbReference type="ARBA" id="ARBA00004236"/>
    </source>
</evidence>
<sequence>MISWIQHHLIRHGRWIFITLLVIIVVAFVFTIGNTPGCTTNRSTYQAQNFFGYDLNSPRDRQILGQKVNLSSIINTGRPIVSDQQYQVQLPQRIAMLFLAGQLGIPTPTQEELSEYIQTKPIFFGPDGQFSRDTFTNVTDNLESNPEFPRGLFVTVLEEDYRIDQVRAVVSGPGFVLPAEARVQTQRNQTSYKLSTASLAYSTFSPELAPAEADLKAYYETNKQSYEIPVRVKSEYVLFKSEAYLDSSKTYDESELRDHFIANRARFVSEYEAKQPQAEPAAEGEAAPEKAAVTYENVKDAVAQDYALVQAAKTANNAAQAFALTLYNDFIEQDSEAFKALLAEYKVSLQAVEPFTQADTAQRNLPAEMLTEAFSLPSNRYYTSAYPTADGYAVLFRTGTIPAEIPPFEVVAAEVTTAYKADEKRKLFNDNGLRLKDELDTQLSAGKSFKEAAEGLGLQVQSFDRFEFTEAPAELNRSALDQAQNLEAGAVSSMISTQDDLGLFVFVEEKIVPEITDENEDFAQAEQWLSQLSQYISATALSSELMSQGTEVE</sequence>
<dbReference type="AlphaFoldDB" id="D5EHS7"/>
<dbReference type="PANTHER" id="PTHR47529:SF1">
    <property type="entry name" value="PERIPLASMIC CHAPERONE PPID"/>
    <property type="match status" value="1"/>
</dbReference>
<dbReference type="KEGG" id="caa:Caka_1097"/>
<organism evidence="6 7">
    <name type="scientific">Coraliomargarita akajimensis (strain DSM 45221 / IAM 15411 / JCM 23193 / KCTC 12865 / 04OKA010-24)</name>
    <dbReference type="NCBI Taxonomy" id="583355"/>
    <lineage>
        <taxon>Bacteria</taxon>
        <taxon>Pseudomonadati</taxon>
        <taxon>Verrucomicrobiota</taxon>
        <taxon>Opitutia</taxon>
        <taxon>Puniceicoccales</taxon>
        <taxon>Coraliomargaritaceae</taxon>
        <taxon>Coraliomargarita</taxon>
    </lineage>
</organism>
<evidence type="ECO:0000256" key="4">
    <source>
        <dbReference type="ARBA" id="ARBA00023186"/>
    </source>
</evidence>
<evidence type="ECO:0000256" key="5">
    <source>
        <dbReference type="SAM" id="Phobius"/>
    </source>
</evidence>
<evidence type="ECO:0000256" key="3">
    <source>
        <dbReference type="ARBA" id="ARBA00023136"/>
    </source>
</evidence>
<dbReference type="STRING" id="583355.Caka_1097"/>
<keyword evidence="5" id="KW-0812">Transmembrane</keyword>
<protein>
    <submittedName>
        <fullName evidence="6">Uncharacterized protein</fullName>
    </submittedName>
</protein>
<name>D5EHS7_CORAD</name>
<keyword evidence="7" id="KW-1185">Reference proteome</keyword>
<dbReference type="HOGENOM" id="CLU_035601_0_0_0"/>
<dbReference type="InterPro" id="IPR052029">
    <property type="entry name" value="PpiD_chaperone"/>
</dbReference>
<dbReference type="GO" id="GO:0005886">
    <property type="term" value="C:plasma membrane"/>
    <property type="evidence" value="ECO:0007669"/>
    <property type="project" value="UniProtKB-SubCell"/>
</dbReference>
<evidence type="ECO:0000313" key="7">
    <source>
        <dbReference type="Proteomes" id="UP000000925"/>
    </source>
</evidence>
<gene>
    <name evidence="6" type="ordered locus">Caka_1097</name>
</gene>
<dbReference type="Proteomes" id="UP000000925">
    <property type="component" value="Chromosome"/>
</dbReference>
<keyword evidence="4" id="KW-0143">Chaperone</keyword>
<dbReference type="RefSeq" id="WP_013042840.1">
    <property type="nucleotide sequence ID" value="NC_014008.1"/>
</dbReference>
<evidence type="ECO:0000313" key="6">
    <source>
        <dbReference type="EMBL" id="ADE54118.1"/>
    </source>
</evidence>
<accession>D5EHS7</accession>
<dbReference type="eggNOG" id="COG0760">
    <property type="taxonomic scope" value="Bacteria"/>
</dbReference>
<feature type="transmembrane region" description="Helical" evidence="5">
    <location>
        <begin position="12"/>
        <end position="33"/>
    </location>
</feature>
<proteinExistence type="predicted"/>